<dbReference type="GO" id="GO:0004053">
    <property type="term" value="F:arginase activity"/>
    <property type="evidence" value="ECO:0007669"/>
    <property type="project" value="TreeGrafter"/>
</dbReference>
<reference evidence="5 6" key="1">
    <citation type="submission" date="2021-05" db="EMBL/GenBank/DDBJ databases">
        <title>A Polyphasic approach of four new species of the genus Ohtaekwangia: Ohtaekwangia histidinii sp. nov., Ohtaekwangia cretensis sp. nov., Ohtaekwangia indiensis sp. nov., Ohtaekwangia reichenbachii sp. nov. from diverse environment.</title>
        <authorList>
            <person name="Octaviana S."/>
        </authorList>
    </citation>
    <scope>NUCLEOTIDE SEQUENCE [LARGE SCALE GENOMIC DNA]</scope>
    <source>
        <strain evidence="5 6">PWU4</strain>
    </source>
</reference>
<dbReference type="GO" id="GO:0030145">
    <property type="term" value="F:manganese ion binding"/>
    <property type="evidence" value="ECO:0007669"/>
    <property type="project" value="TreeGrafter"/>
</dbReference>
<comment type="similarity">
    <text evidence="4">Belongs to the arginase family.</text>
</comment>
<protein>
    <submittedName>
        <fullName evidence="5">Arginase family protein</fullName>
    </submittedName>
</protein>
<organism evidence="5 6">
    <name type="scientific">Chryseosolibacter histidini</name>
    <dbReference type="NCBI Taxonomy" id="2782349"/>
    <lineage>
        <taxon>Bacteria</taxon>
        <taxon>Pseudomonadati</taxon>
        <taxon>Bacteroidota</taxon>
        <taxon>Cytophagia</taxon>
        <taxon>Cytophagales</taxon>
        <taxon>Chryseotaleaceae</taxon>
        <taxon>Chryseosolibacter</taxon>
    </lineage>
</organism>
<gene>
    <name evidence="5" type="ORF">KK083_17660</name>
</gene>
<dbReference type="EMBL" id="JAHESF010000017">
    <property type="protein sequence ID" value="MBT1698724.1"/>
    <property type="molecule type" value="Genomic_DNA"/>
</dbReference>
<keyword evidence="1" id="KW-0479">Metal-binding</keyword>
<dbReference type="InterPro" id="IPR006035">
    <property type="entry name" value="Ureohydrolase"/>
</dbReference>
<evidence type="ECO:0000313" key="6">
    <source>
        <dbReference type="Proteomes" id="UP001319200"/>
    </source>
</evidence>
<dbReference type="PANTHER" id="PTHR43782:SF3">
    <property type="entry name" value="ARGINASE"/>
    <property type="match status" value="1"/>
</dbReference>
<keyword evidence="6" id="KW-1185">Reference proteome</keyword>
<evidence type="ECO:0000256" key="4">
    <source>
        <dbReference type="PROSITE-ProRule" id="PRU00742"/>
    </source>
</evidence>
<dbReference type="AlphaFoldDB" id="A0AAP2GK65"/>
<evidence type="ECO:0000313" key="5">
    <source>
        <dbReference type="EMBL" id="MBT1698724.1"/>
    </source>
</evidence>
<dbReference type="RefSeq" id="WP_254165422.1">
    <property type="nucleotide sequence ID" value="NZ_JAHESF010000017.1"/>
</dbReference>
<dbReference type="Proteomes" id="UP001319200">
    <property type="component" value="Unassembled WGS sequence"/>
</dbReference>
<dbReference type="Pfam" id="PF00491">
    <property type="entry name" value="Arginase"/>
    <property type="match status" value="1"/>
</dbReference>
<dbReference type="PROSITE" id="PS51409">
    <property type="entry name" value="ARGINASE_2"/>
    <property type="match status" value="1"/>
</dbReference>
<evidence type="ECO:0000256" key="1">
    <source>
        <dbReference type="ARBA" id="ARBA00022723"/>
    </source>
</evidence>
<keyword evidence="3" id="KW-0464">Manganese</keyword>
<dbReference type="PRINTS" id="PR00116">
    <property type="entry name" value="ARGINASE"/>
</dbReference>
<name>A0AAP2GK65_9BACT</name>
<dbReference type="PANTHER" id="PTHR43782">
    <property type="entry name" value="ARGINASE"/>
    <property type="match status" value="1"/>
</dbReference>
<evidence type="ECO:0000256" key="2">
    <source>
        <dbReference type="ARBA" id="ARBA00022801"/>
    </source>
</evidence>
<dbReference type="SUPFAM" id="SSF52768">
    <property type="entry name" value="Arginase/deacetylase"/>
    <property type="match status" value="1"/>
</dbReference>
<proteinExistence type="inferred from homology"/>
<accession>A0AAP2GK65</accession>
<dbReference type="InterPro" id="IPR023696">
    <property type="entry name" value="Ureohydrolase_dom_sf"/>
</dbReference>
<keyword evidence="2" id="KW-0378">Hydrolase</keyword>
<evidence type="ECO:0000256" key="3">
    <source>
        <dbReference type="ARBA" id="ARBA00023211"/>
    </source>
</evidence>
<sequence length="291" mass="32045">MDRQIVSAPSILGLRPSGVERLAESLLSNGLKEKMGATNPVLEIATLNHTYSRERNANLMLNEDQLAAFSDTMYGEIGKLFDARRFPLVLGGDCSIIIGIMAALKSKGTHGLIFMDAHADFYLPHQSTTGEAADMDLAIVTGRGTDKLTNLHNLRPYVKDAHVFQVGQRDASEARHYGAQSTQDTEINCFDYELFKRDNLDDITGRIISKASSHGVDGYWIHFDADVLSDDVNPAVDYQLPGGLSFEQCEYLLRSFLRSLAIVGMSVTIFNPQLDTTGNIAKRLVSTLSEL</sequence>
<dbReference type="GO" id="GO:0005737">
    <property type="term" value="C:cytoplasm"/>
    <property type="evidence" value="ECO:0007669"/>
    <property type="project" value="TreeGrafter"/>
</dbReference>
<comment type="caution">
    <text evidence="5">The sequence shown here is derived from an EMBL/GenBank/DDBJ whole genome shotgun (WGS) entry which is preliminary data.</text>
</comment>
<dbReference type="Gene3D" id="3.40.800.10">
    <property type="entry name" value="Ureohydrolase domain"/>
    <property type="match status" value="1"/>
</dbReference>
<dbReference type="CDD" id="cd09999">
    <property type="entry name" value="Arginase-like_1"/>
    <property type="match status" value="1"/>
</dbReference>